<keyword evidence="3" id="KW-1185">Reference proteome</keyword>
<dbReference type="Proteomes" id="UP000426246">
    <property type="component" value="Chromosome"/>
</dbReference>
<keyword evidence="1" id="KW-0732">Signal</keyword>
<sequence>MKRYLIGFIVGACCFTSLQVFAADKFSFTTIKMMSINNKSVDITAQAKRPLVLEGGSVYFSEFTLNELGYNVTRAKDNSSISITTRDLISNFYIDGKPLSFDPFIRPRIIQGNTYFPSSFLENLGYRKPVAKDRVVTKENISFYLRSEGTNYYPDLNHSINVPSPQNHIKVTDINENVVKEPQATIMDSSGKATGNYVHVLQSKANIHYAFNLFNNYRRFSTTFAYPKAAIIDVNDKVTIQIKLDSKIFKIIELTTVQSSISIEINVRDKNKIEFVYENQSANEVDVEMKDPVFVK</sequence>
<dbReference type="AlphaFoldDB" id="A0A6B8RMG7"/>
<organism evidence="2 3">
    <name type="scientific">Paenibacillus psychroresistens</name>
    <dbReference type="NCBI Taxonomy" id="1778678"/>
    <lineage>
        <taxon>Bacteria</taxon>
        <taxon>Bacillati</taxon>
        <taxon>Bacillota</taxon>
        <taxon>Bacilli</taxon>
        <taxon>Bacillales</taxon>
        <taxon>Paenibacillaceae</taxon>
        <taxon>Paenibacillus</taxon>
    </lineage>
</organism>
<dbReference type="RefSeq" id="WP_155701619.1">
    <property type="nucleotide sequence ID" value="NZ_CP034235.1"/>
</dbReference>
<dbReference type="KEGG" id="ppsc:EHS13_17470"/>
<evidence type="ECO:0000256" key="1">
    <source>
        <dbReference type="SAM" id="SignalP"/>
    </source>
</evidence>
<protein>
    <recommendedName>
        <fullName evidence="4">Copper amine oxidase-like N-terminal domain-containing protein</fullName>
    </recommendedName>
</protein>
<accession>A0A6B8RMG7</accession>
<feature type="signal peptide" evidence="1">
    <location>
        <begin position="1"/>
        <end position="22"/>
    </location>
</feature>
<reference evidence="3" key="1">
    <citation type="submission" date="2018-11" db="EMBL/GenBank/DDBJ databases">
        <title>Complete genome sequence of Paenibacillus sp. ML311-T8.</title>
        <authorList>
            <person name="Nam Y.-D."/>
            <person name="Kang J."/>
            <person name="Chung W.-H."/>
            <person name="Park Y.S."/>
        </authorList>
    </citation>
    <scope>NUCLEOTIDE SEQUENCE [LARGE SCALE GENOMIC DNA]</scope>
    <source>
        <strain evidence="3">ML311-T8</strain>
    </source>
</reference>
<gene>
    <name evidence="2" type="ORF">EHS13_17470</name>
</gene>
<evidence type="ECO:0000313" key="3">
    <source>
        <dbReference type="Proteomes" id="UP000426246"/>
    </source>
</evidence>
<evidence type="ECO:0000313" key="2">
    <source>
        <dbReference type="EMBL" id="QGQ96548.1"/>
    </source>
</evidence>
<feature type="chain" id="PRO_5025683104" description="Copper amine oxidase-like N-terminal domain-containing protein" evidence="1">
    <location>
        <begin position="23"/>
        <end position="296"/>
    </location>
</feature>
<name>A0A6B8RMG7_9BACL</name>
<dbReference type="EMBL" id="CP034235">
    <property type="protein sequence ID" value="QGQ96548.1"/>
    <property type="molecule type" value="Genomic_DNA"/>
</dbReference>
<proteinExistence type="predicted"/>
<evidence type="ECO:0008006" key="4">
    <source>
        <dbReference type="Google" id="ProtNLM"/>
    </source>
</evidence>